<organism evidence="6 7">
    <name type="scientific">Trapa incisa</name>
    <dbReference type="NCBI Taxonomy" id="236973"/>
    <lineage>
        <taxon>Eukaryota</taxon>
        <taxon>Viridiplantae</taxon>
        <taxon>Streptophyta</taxon>
        <taxon>Embryophyta</taxon>
        <taxon>Tracheophyta</taxon>
        <taxon>Spermatophyta</taxon>
        <taxon>Magnoliopsida</taxon>
        <taxon>eudicotyledons</taxon>
        <taxon>Gunneridae</taxon>
        <taxon>Pentapetalae</taxon>
        <taxon>rosids</taxon>
        <taxon>malvids</taxon>
        <taxon>Myrtales</taxon>
        <taxon>Lythraceae</taxon>
        <taxon>Trapa</taxon>
    </lineage>
</organism>
<evidence type="ECO:0000313" key="6">
    <source>
        <dbReference type="EMBL" id="KAK4780987.1"/>
    </source>
</evidence>
<comment type="subcellular location">
    <subcellularLocation>
        <location evidence="2">Chromosome</location>
    </subcellularLocation>
    <subcellularLocation>
        <location evidence="1">Nucleus</location>
    </subcellularLocation>
</comment>
<dbReference type="Proteomes" id="UP001345219">
    <property type="component" value="Chromosome 13"/>
</dbReference>
<keyword evidence="3" id="KW-0158">Chromosome</keyword>
<comment type="caution">
    <text evidence="6">The sequence shown here is derived from an EMBL/GenBank/DDBJ whole genome shotgun (WGS) entry which is preliminary data.</text>
</comment>
<dbReference type="GO" id="GO:0005634">
    <property type="term" value="C:nucleus"/>
    <property type="evidence" value="ECO:0007669"/>
    <property type="project" value="UniProtKB-SubCell"/>
</dbReference>
<dbReference type="InterPro" id="IPR044597">
    <property type="entry name" value="SMH1-6"/>
</dbReference>
<protein>
    <recommendedName>
        <fullName evidence="8">MYB transcription factor</fullName>
    </recommendedName>
</protein>
<dbReference type="PANTHER" id="PTHR46267">
    <property type="entry name" value="SINGLE MYB HISTONE 4"/>
    <property type="match status" value="1"/>
</dbReference>
<evidence type="ECO:0000256" key="1">
    <source>
        <dbReference type="ARBA" id="ARBA00004123"/>
    </source>
</evidence>
<dbReference type="GO" id="GO:0003691">
    <property type="term" value="F:double-stranded telomeric DNA binding"/>
    <property type="evidence" value="ECO:0007669"/>
    <property type="project" value="InterPro"/>
</dbReference>
<dbReference type="GO" id="GO:0005694">
    <property type="term" value="C:chromosome"/>
    <property type="evidence" value="ECO:0007669"/>
    <property type="project" value="UniProtKB-SubCell"/>
</dbReference>
<evidence type="ECO:0000256" key="2">
    <source>
        <dbReference type="ARBA" id="ARBA00004286"/>
    </source>
</evidence>
<proteinExistence type="predicted"/>
<dbReference type="AlphaFoldDB" id="A0AAN7L754"/>
<evidence type="ECO:0000313" key="7">
    <source>
        <dbReference type="Proteomes" id="UP001345219"/>
    </source>
</evidence>
<keyword evidence="4" id="KW-0238">DNA-binding</keyword>
<evidence type="ECO:0000256" key="4">
    <source>
        <dbReference type="ARBA" id="ARBA00023125"/>
    </source>
</evidence>
<evidence type="ECO:0000256" key="5">
    <source>
        <dbReference type="ARBA" id="ARBA00023242"/>
    </source>
</evidence>
<keyword evidence="7" id="KW-1185">Reference proteome</keyword>
<dbReference type="EMBL" id="JAXIOK010000001">
    <property type="protein sequence ID" value="KAK4780987.1"/>
    <property type="molecule type" value="Genomic_DNA"/>
</dbReference>
<dbReference type="PANTHER" id="PTHR46267:SF3">
    <property type="entry name" value="TELOMERE REPEAT-BINDING FACTOR 4-RELATED"/>
    <property type="match status" value="1"/>
</dbReference>
<reference evidence="6 7" key="1">
    <citation type="journal article" date="2023" name="Hortic Res">
        <title>Pangenome of water caltrop reveals structural variations and asymmetric subgenome divergence after allopolyploidization.</title>
        <authorList>
            <person name="Zhang X."/>
            <person name="Chen Y."/>
            <person name="Wang L."/>
            <person name="Yuan Y."/>
            <person name="Fang M."/>
            <person name="Shi L."/>
            <person name="Lu R."/>
            <person name="Comes H.P."/>
            <person name="Ma Y."/>
            <person name="Chen Y."/>
            <person name="Huang G."/>
            <person name="Zhou Y."/>
            <person name="Zheng Z."/>
            <person name="Qiu Y."/>
        </authorList>
    </citation>
    <scope>NUCLEOTIDE SEQUENCE [LARGE SCALE GENOMIC DNA]</scope>
    <source>
        <tissue evidence="6">Roots</tissue>
    </source>
</reference>
<evidence type="ECO:0008006" key="8">
    <source>
        <dbReference type="Google" id="ProtNLM"/>
    </source>
</evidence>
<gene>
    <name evidence="6" type="ORF">SAY87_017093</name>
</gene>
<sequence>MKEFSRKVPKYVHPCGLWALSLKCLNKLPCQIGIYATNLFHVCMLQKRQEVLPNFRSHVGSRLRRLVLQGKLEKVHNTYRINRDAPLRKRPAAPKQMDIQLRLIQSPMLSSHETLQEAAMAAAYKIAEAENKSFLASAAVKEAERVSKMADDSDAMLQLMKEIYGQCSRGERIIPA</sequence>
<evidence type="ECO:0000256" key="3">
    <source>
        <dbReference type="ARBA" id="ARBA00022454"/>
    </source>
</evidence>
<name>A0AAN7L754_9MYRT</name>
<keyword evidence="5" id="KW-0539">Nucleus</keyword>
<accession>A0AAN7L754</accession>